<keyword evidence="2" id="KW-0449">Lipoprotein</keyword>
<evidence type="ECO:0000256" key="1">
    <source>
        <dbReference type="ARBA" id="ARBA00005350"/>
    </source>
</evidence>
<dbReference type="GO" id="GO:0017128">
    <property type="term" value="F:phospholipid scramblase activity"/>
    <property type="evidence" value="ECO:0007669"/>
    <property type="project" value="InterPro"/>
</dbReference>
<dbReference type="AlphaFoldDB" id="A0A6J2XZ62"/>
<evidence type="ECO:0000256" key="2">
    <source>
        <dbReference type="RuleBase" id="RU363116"/>
    </source>
</evidence>
<accession>A0A6J2XZ62</accession>
<comment type="similarity">
    <text evidence="1 2">Belongs to the phospholipid scramblase family.</text>
</comment>
<dbReference type="InParanoid" id="A0A6J2XZ62"/>
<gene>
    <name evidence="4" type="primary">LOC115882423</name>
</gene>
<dbReference type="FunCoup" id="A0A6J2XZ62">
    <property type="interactions" value="63"/>
</dbReference>
<keyword evidence="2" id="KW-0106">Calcium</keyword>
<evidence type="ECO:0000313" key="4">
    <source>
        <dbReference type="RefSeq" id="XP_030756341.1"/>
    </source>
</evidence>
<comment type="cofactor">
    <cofactor evidence="2">
        <name>Ca(2+)</name>
        <dbReference type="ChEBI" id="CHEBI:29108"/>
    </cofactor>
</comment>
<keyword evidence="3" id="KW-1185">Reference proteome</keyword>
<dbReference type="GeneID" id="115882423"/>
<name>A0A6J2XZ62_SITOR</name>
<dbReference type="GO" id="GO:0005886">
    <property type="term" value="C:plasma membrane"/>
    <property type="evidence" value="ECO:0007669"/>
    <property type="project" value="TreeGrafter"/>
</dbReference>
<dbReference type="RefSeq" id="XP_030756341.1">
    <property type="nucleotide sequence ID" value="XM_030900481.1"/>
</dbReference>
<proteinExistence type="inferred from homology"/>
<dbReference type="Proteomes" id="UP000504635">
    <property type="component" value="Unplaced"/>
</dbReference>
<dbReference type="Pfam" id="PF03803">
    <property type="entry name" value="Scramblase"/>
    <property type="match status" value="1"/>
</dbReference>
<dbReference type="PANTHER" id="PTHR23248">
    <property type="entry name" value="PHOSPHOLIPID SCRAMBLASE-RELATED"/>
    <property type="match status" value="1"/>
</dbReference>
<keyword evidence="2" id="KW-0564">Palmitate</keyword>
<dbReference type="PANTHER" id="PTHR23248:SF4">
    <property type="entry name" value="PHOSPHOLIPID SCRAMBLASE"/>
    <property type="match status" value="1"/>
</dbReference>
<evidence type="ECO:0000313" key="3">
    <source>
        <dbReference type="Proteomes" id="UP000504635"/>
    </source>
</evidence>
<dbReference type="KEGG" id="soy:115882423"/>
<dbReference type="OrthoDB" id="444338at2759"/>
<dbReference type="InterPro" id="IPR005552">
    <property type="entry name" value="Scramblase"/>
</dbReference>
<protein>
    <recommendedName>
        <fullName evidence="2">Phospholipid scramblase</fullName>
    </recommendedName>
</protein>
<comment type="function">
    <text evidence="2">May mediate accelerated ATP-independent bidirectional transbilayer migration of phospholipids upon binding calcium ions that results in a loss of phospholipid asymmetry in the plasma membrane.</text>
</comment>
<organism evidence="3 4">
    <name type="scientific">Sitophilus oryzae</name>
    <name type="common">Rice weevil</name>
    <name type="synonym">Curculio oryzae</name>
    <dbReference type="NCBI Taxonomy" id="7048"/>
    <lineage>
        <taxon>Eukaryota</taxon>
        <taxon>Metazoa</taxon>
        <taxon>Ecdysozoa</taxon>
        <taxon>Arthropoda</taxon>
        <taxon>Hexapoda</taxon>
        <taxon>Insecta</taxon>
        <taxon>Pterygota</taxon>
        <taxon>Neoptera</taxon>
        <taxon>Endopterygota</taxon>
        <taxon>Coleoptera</taxon>
        <taxon>Polyphaga</taxon>
        <taxon>Cucujiformia</taxon>
        <taxon>Curculionidae</taxon>
        <taxon>Dryophthorinae</taxon>
        <taxon>Sitophilus</taxon>
    </lineage>
</organism>
<reference evidence="4" key="1">
    <citation type="submission" date="2025-08" db="UniProtKB">
        <authorList>
            <consortium name="RefSeq"/>
        </authorList>
    </citation>
    <scope>IDENTIFICATION</scope>
    <source>
        <tissue evidence="4">Gonads</tissue>
    </source>
</reference>
<sequence>MHKNNSPLDNNSEVTMEDISLPVFSEKRFENSEQHRETEFENNRATQHTYVNREVTTSQRIITHQPSRGERIPTSNNDTGIRRPVPISIIEREEFGSSFHAPIYGLDFMRNADQFIIQENCDLTDLFLTVLANTENRYTVKIPKRENSEAIYYATESSKSCHRTFFGSGRAFSMRLYDKSDQEAMSFKRRLACGYCTFCVRLQQLEVWIPPGELVGTICQKWKPLRVYFEVCNRHDEVLYIIEGINSFSCFHKAEMFQIYTSDGSTQIGTIHHQWDPVSTMYQLHLQMPSSITDNRHKALLLGASFLLEYMFFESAQKRLNVTCMC</sequence>